<dbReference type="InterPro" id="IPR000571">
    <property type="entry name" value="Znf_CCCH"/>
</dbReference>
<keyword evidence="4" id="KW-0677">Repeat</keyword>
<dbReference type="GO" id="GO:0002376">
    <property type="term" value="P:immune system process"/>
    <property type="evidence" value="ECO:0007669"/>
    <property type="project" value="UniProtKB-KW"/>
</dbReference>
<dbReference type="GO" id="GO:0031048">
    <property type="term" value="P:regulatory ncRNA-mediated heterochromatin formation"/>
    <property type="evidence" value="ECO:0007669"/>
    <property type="project" value="TreeGrafter"/>
</dbReference>
<evidence type="ECO:0000256" key="1">
    <source>
        <dbReference type="ARBA" id="ARBA00004496"/>
    </source>
</evidence>
<dbReference type="FunFam" id="3.40.50.300:FF:001660">
    <property type="entry name" value="NF-X1 finger and helicase protein, putative"/>
    <property type="match status" value="1"/>
</dbReference>
<keyword evidence="2" id="KW-0963">Cytoplasm</keyword>
<feature type="domain" description="C3H1-type" evidence="11">
    <location>
        <begin position="9"/>
        <end position="36"/>
    </location>
</feature>
<feature type="compositionally biased region" description="Polar residues" evidence="10">
    <location>
        <begin position="39"/>
        <end position="57"/>
    </location>
</feature>
<evidence type="ECO:0000256" key="6">
    <source>
        <dbReference type="ARBA" id="ARBA00022806"/>
    </source>
</evidence>
<name>A0A6A5ZNM0_9PLEO</name>
<dbReference type="GO" id="GO:0005737">
    <property type="term" value="C:cytoplasm"/>
    <property type="evidence" value="ECO:0007669"/>
    <property type="project" value="UniProtKB-SubCell"/>
</dbReference>
<dbReference type="SUPFAM" id="SSF52540">
    <property type="entry name" value="P-loop containing nucleoside triphosphate hydrolases"/>
    <property type="match status" value="1"/>
</dbReference>
<dbReference type="GO" id="GO:0008270">
    <property type="term" value="F:zinc ion binding"/>
    <property type="evidence" value="ECO:0007669"/>
    <property type="project" value="UniProtKB-KW"/>
</dbReference>
<evidence type="ECO:0000256" key="4">
    <source>
        <dbReference type="ARBA" id="ARBA00022737"/>
    </source>
</evidence>
<dbReference type="Pfam" id="PF13086">
    <property type="entry name" value="AAA_11"/>
    <property type="match status" value="1"/>
</dbReference>
<dbReference type="CDD" id="cd06008">
    <property type="entry name" value="NF-X1-zinc-finger"/>
    <property type="match status" value="1"/>
</dbReference>
<feature type="domain" description="RZ-type" evidence="12">
    <location>
        <begin position="1897"/>
        <end position="1972"/>
    </location>
</feature>
<dbReference type="InterPro" id="IPR027417">
    <property type="entry name" value="P-loop_NTPase"/>
</dbReference>
<dbReference type="CDD" id="cd17936">
    <property type="entry name" value="EEXXEc_NFX1"/>
    <property type="match status" value="1"/>
</dbReference>
<evidence type="ECO:0000256" key="7">
    <source>
        <dbReference type="ARBA" id="ARBA00022833"/>
    </source>
</evidence>
<dbReference type="PANTHER" id="PTHR10887">
    <property type="entry name" value="DNA2/NAM7 HELICASE FAMILY"/>
    <property type="match status" value="1"/>
</dbReference>
<dbReference type="InterPro" id="IPR045055">
    <property type="entry name" value="DNA2/NAM7-like"/>
</dbReference>
<evidence type="ECO:0000313" key="13">
    <source>
        <dbReference type="EMBL" id="KAF2120795.1"/>
    </source>
</evidence>
<evidence type="ECO:0000256" key="2">
    <source>
        <dbReference type="ARBA" id="ARBA00022490"/>
    </source>
</evidence>
<evidence type="ECO:0000256" key="8">
    <source>
        <dbReference type="ARBA" id="ARBA00022859"/>
    </source>
</evidence>
<keyword evidence="5 9" id="KW-0863">Zinc-finger</keyword>
<dbReference type="PROSITE" id="PS51981">
    <property type="entry name" value="ZF_RZ"/>
    <property type="match status" value="1"/>
</dbReference>
<dbReference type="InterPro" id="IPR041677">
    <property type="entry name" value="DNA2/NAM7_AAA_11"/>
</dbReference>
<evidence type="ECO:0000259" key="11">
    <source>
        <dbReference type="PROSITE" id="PS50103"/>
    </source>
</evidence>
<dbReference type="InterPro" id="IPR047187">
    <property type="entry name" value="SF1_C_Upf1"/>
</dbReference>
<feature type="region of interest" description="Disordered" evidence="10">
    <location>
        <begin position="34"/>
        <end position="62"/>
    </location>
</feature>
<sequence length="1972" mass="222001">MTDSGAGHGRRPVCFNLRDTGQCRFGSRCRFSHDLNAKGPSNRSRHIPQSSQRPTETPEQEQARWDYNAWRRLIKFPPRANDDDHANHLWNDALAILNGDDRDRKQQLPRDLENEEEYYGIEHVKALLAKRSRSSGHAAFVNISKAFLQVMTHQALLDCLSVETSVGVLYNFFGGTNGTRAVPFLAHLGEVLVNLQLDFDQTVTQESKESTLIAMTTALRELLRRENRTRMNEDLPGLINSLENTTQVVAREQHSTTEHIVTNHISEIRAMIDRAKGLLAEEPEASHGMSLGFGLRSSYPHEFKLPRDRHDNDKADITKMKIFPTHEEILSDSAEFLPTTDRDQPHFLNDQAARHLDTHFRLYRHDTFGELKSALHAFLGALRQDKMALNNPKPYLGDMRASYYSKASISYVRFSNRRGLEIHVSFLPPVQLRNRSGPERRKWWDESRKLEEGTLLSFICIMGTAIQHIFLTVVERKVVEGASDTSKQRHSQPTVITQLAMQDQSIIETMLQLSTTKLHGTLLEYTNVLPPTFVPILENLQNMQRLGRLPFRQWILPDRGDADKTGRSALTIPPPVYARHPGFNFPLDCILLPDRKSIKVSAISSSDDSVLVEEIAQATGLDRGQSRALVAALTREFAFIQGPPGTGKTYLGLELMKVLLAVKIKANLGPIIVVCYTNHALDQFLELLCAHGVQKIIRMGGQSHSDMLEKHNLRVVSKDKGEKTKSEKFLLHKSYEALDQEEKQIGMQLSKVHVMQKKLVWQTFDRYLLRTYSDIHRQFRQVDDEGFQTAGRHPFEAWVNGPRQSASASHVDQSELTVEQYNALLQRARVNVQSLSAPERSQLLHFWSREIQSEAFDTIFEKLKGANATHGQIGKIHDEVDRRILQDADVIGVTTTGMAKRIATLQHVRCKVVICEEAGEVMEPHMLSALLPTVEHFIQIGDHQQLRPTINNFKDLSLESQRGVLYQLDRSQFERLSVGEPGRPSIPFAQLDVQRRMRPEISSLIRETIYPKLIDHPKTSERADVVGMRKNISWLHHDMFEDERRAEAHHQKSHSNAWEVDFMPALVRHIIRQGKYKSSDLALLTPYTGQLSKIRAALRNDFEIVLSERDQEALQRDGFAMADSASDDETETDQPSSTRAILEKRKLSDLLRVATVDNFQGEEAKIVIISLVRHNKEGKVGFLKTTNRINVLLSRAKEGMYLIGNTDTYARVPMWKKVIDMLRATDSVGTSLGLCCSRHPGTEIEVSKPDDFVRLSPEGGCNEHCTERLDCGHQCLARCHSKAMHEVFSCPQPCQYRHESCGHPCQKKTCGEDHGICQVKLDGIELPCGHTQDNVPCYLTRDLDTIRCSVIVQKDIPRCGHTLPVPCWTDPASSSFKCSTPCSVNLPCRHPCSSTCGECNRNDENGQMTTRHPRCTKTCGRKLATCNHNCPLDCHVGKACAPCFTPCEVRCKHSRCPLTCREACAPCVEPCAWACDHKGKCTLPCSAPCNRLPCDQRCTSVLRCGHQCPSLCGEDCPEDYCHTCSVKQDVRVDLMEFETYGEIDVADTPIVVLGCGHFFTAETLDRLMQMSEVYTQDKNGLFSGLKDVSASLAIEIPRCPDCQTPVRQHVTQRYNRSINRAVIDEMSKKFLVSGQARLQELGSEVDVVEKTLEGSRKEFTGMLARNTVAGRQTDRYNASINPKLHTRYGPSKALEKAIVEFKRKVADHHQPAAKLHQATVHAVKNSRSLDEAMAGLDIFTDNAAPFVEKDRRITLGARMIEIKKDTLVLEDKFSVVNALKSSSSTVSIIFPGGAPQQSTHSILQNCTKFINDCEEEKLPKLAVEAILYYARIVRLFEASGMTESRDRNTATHLREDAKALLGRAFELCTQPFQNADMLMVAVEEAMKLMRKEWYEDVTLEELASIKQAMVSGPRGIATHSGHWYNCVNGHPFAIGECGMPMEQARCPECGAPIGGQSHQAVAGVTRAIQMEH</sequence>
<organism evidence="13 14">
    <name type="scientific">Lophiotrema nucula</name>
    <dbReference type="NCBI Taxonomy" id="690887"/>
    <lineage>
        <taxon>Eukaryota</taxon>
        <taxon>Fungi</taxon>
        <taxon>Dikarya</taxon>
        <taxon>Ascomycota</taxon>
        <taxon>Pezizomycotina</taxon>
        <taxon>Dothideomycetes</taxon>
        <taxon>Pleosporomycetidae</taxon>
        <taxon>Pleosporales</taxon>
        <taxon>Lophiotremataceae</taxon>
        <taxon>Lophiotrema</taxon>
    </lineage>
</organism>
<dbReference type="InterPro" id="IPR041679">
    <property type="entry name" value="DNA2/NAM7-like_C"/>
</dbReference>
<evidence type="ECO:0000256" key="3">
    <source>
        <dbReference type="ARBA" id="ARBA00022723"/>
    </source>
</evidence>
<dbReference type="GO" id="GO:0004386">
    <property type="term" value="F:helicase activity"/>
    <property type="evidence" value="ECO:0007669"/>
    <property type="project" value="InterPro"/>
</dbReference>
<evidence type="ECO:0000256" key="5">
    <source>
        <dbReference type="ARBA" id="ARBA00022771"/>
    </source>
</evidence>
<gene>
    <name evidence="13" type="ORF">BDV96DRAFT_275996</name>
</gene>
<evidence type="ECO:0000256" key="10">
    <source>
        <dbReference type="SAM" id="MobiDB-lite"/>
    </source>
</evidence>
<proteinExistence type="predicted"/>
<dbReference type="PANTHER" id="PTHR10887:SF445">
    <property type="entry name" value="NFX1-TYPE ZINC FINGER-CONTAINING PROTEIN 1"/>
    <property type="match status" value="1"/>
</dbReference>
<dbReference type="SMART" id="SM00438">
    <property type="entry name" value="ZnF_NFX"/>
    <property type="match status" value="4"/>
</dbReference>
<keyword evidence="6" id="KW-0378">Hydrolase</keyword>
<dbReference type="PROSITE" id="PS50103">
    <property type="entry name" value="ZF_C3H1"/>
    <property type="match status" value="1"/>
</dbReference>
<keyword evidence="6" id="KW-0067">ATP-binding</keyword>
<evidence type="ECO:0000259" key="12">
    <source>
        <dbReference type="PROSITE" id="PS51981"/>
    </source>
</evidence>
<dbReference type="Proteomes" id="UP000799770">
    <property type="component" value="Unassembled WGS sequence"/>
</dbReference>
<dbReference type="Pfam" id="PF20173">
    <property type="entry name" value="ZnF_RZ-type"/>
    <property type="match status" value="1"/>
</dbReference>
<dbReference type="Gene3D" id="3.40.50.300">
    <property type="entry name" value="P-loop containing nucleotide triphosphate hydrolases"/>
    <property type="match status" value="2"/>
</dbReference>
<evidence type="ECO:0000313" key="14">
    <source>
        <dbReference type="Proteomes" id="UP000799770"/>
    </source>
</evidence>
<reference evidence="13" key="1">
    <citation type="journal article" date="2020" name="Stud. Mycol.">
        <title>101 Dothideomycetes genomes: a test case for predicting lifestyles and emergence of pathogens.</title>
        <authorList>
            <person name="Haridas S."/>
            <person name="Albert R."/>
            <person name="Binder M."/>
            <person name="Bloem J."/>
            <person name="Labutti K."/>
            <person name="Salamov A."/>
            <person name="Andreopoulos B."/>
            <person name="Baker S."/>
            <person name="Barry K."/>
            <person name="Bills G."/>
            <person name="Bluhm B."/>
            <person name="Cannon C."/>
            <person name="Castanera R."/>
            <person name="Culley D."/>
            <person name="Daum C."/>
            <person name="Ezra D."/>
            <person name="Gonzalez J."/>
            <person name="Henrissat B."/>
            <person name="Kuo A."/>
            <person name="Liang C."/>
            <person name="Lipzen A."/>
            <person name="Lutzoni F."/>
            <person name="Magnuson J."/>
            <person name="Mondo S."/>
            <person name="Nolan M."/>
            <person name="Ohm R."/>
            <person name="Pangilinan J."/>
            <person name="Park H.-J."/>
            <person name="Ramirez L."/>
            <person name="Alfaro M."/>
            <person name="Sun H."/>
            <person name="Tritt A."/>
            <person name="Yoshinaga Y."/>
            <person name="Zwiers L.-H."/>
            <person name="Turgeon B."/>
            <person name="Goodwin S."/>
            <person name="Spatafora J."/>
            <person name="Crous P."/>
            <person name="Grigoriev I."/>
        </authorList>
    </citation>
    <scope>NUCLEOTIDE SEQUENCE</scope>
    <source>
        <strain evidence="13">CBS 627.86</strain>
    </source>
</reference>
<dbReference type="EMBL" id="ML977313">
    <property type="protein sequence ID" value="KAF2120795.1"/>
    <property type="molecule type" value="Genomic_DNA"/>
</dbReference>
<keyword evidence="8" id="KW-0391">Immunity</keyword>
<dbReference type="InterPro" id="IPR000967">
    <property type="entry name" value="Znf_NFX1"/>
</dbReference>
<evidence type="ECO:0000256" key="9">
    <source>
        <dbReference type="PROSITE-ProRule" id="PRU00723"/>
    </source>
</evidence>
<dbReference type="InterPro" id="IPR046439">
    <property type="entry name" value="ZF_RZ_dom"/>
</dbReference>
<dbReference type="Pfam" id="PF13087">
    <property type="entry name" value="AAA_12"/>
    <property type="match status" value="1"/>
</dbReference>
<dbReference type="OrthoDB" id="2423195at2759"/>
<feature type="zinc finger region" description="C3H1-type" evidence="9">
    <location>
        <begin position="9"/>
        <end position="36"/>
    </location>
</feature>
<dbReference type="CDD" id="cd18808">
    <property type="entry name" value="SF1_C_Upf1"/>
    <property type="match status" value="1"/>
</dbReference>
<dbReference type="GO" id="GO:0031380">
    <property type="term" value="C:nuclear RNA-directed RNA polymerase complex"/>
    <property type="evidence" value="ECO:0007669"/>
    <property type="project" value="TreeGrafter"/>
</dbReference>
<keyword evidence="3 9" id="KW-0479">Metal-binding</keyword>
<accession>A0A6A5ZNM0</accession>
<dbReference type="SMART" id="SM00356">
    <property type="entry name" value="ZnF_C3H1"/>
    <property type="match status" value="1"/>
</dbReference>
<keyword evidence="14" id="KW-1185">Reference proteome</keyword>
<protein>
    <submittedName>
        <fullName evidence="13">Uncharacterized protein</fullName>
    </submittedName>
</protein>
<keyword evidence="6" id="KW-0547">Nucleotide-binding</keyword>
<keyword evidence="6" id="KW-0347">Helicase</keyword>
<keyword evidence="7 9" id="KW-0862">Zinc</keyword>
<comment type="subcellular location">
    <subcellularLocation>
        <location evidence="1">Cytoplasm</location>
    </subcellularLocation>
</comment>